<dbReference type="AlphaFoldDB" id="A0A1I5SXH7"/>
<dbReference type="STRING" id="587909.SAMN05421810_103310"/>
<dbReference type="RefSeq" id="WP_243859461.1">
    <property type="nucleotide sequence ID" value="NZ_FOWW01000003.1"/>
</dbReference>
<proteinExistence type="predicted"/>
<organism evidence="1 2">
    <name type="scientific">Amycolatopsis arida</name>
    <dbReference type="NCBI Taxonomy" id="587909"/>
    <lineage>
        <taxon>Bacteria</taxon>
        <taxon>Bacillati</taxon>
        <taxon>Actinomycetota</taxon>
        <taxon>Actinomycetes</taxon>
        <taxon>Pseudonocardiales</taxon>
        <taxon>Pseudonocardiaceae</taxon>
        <taxon>Amycolatopsis</taxon>
    </lineage>
</organism>
<reference evidence="2" key="1">
    <citation type="submission" date="2016-10" db="EMBL/GenBank/DDBJ databases">
        <authorList>
            <person name="Varghese N."/>
            <person name="Submissions S."/>
        </authorList>
    </citation>
    <scope>NUCLEOTIDE SEQUENCE [LARGE SCALE GENOMIC DNA]</scope>
    <source>
        <strain evidence="2">CGMCC 4.5579</strain>
    </source>
</reference>
<protein>
    <submittedName>
        <fullName evidence="1">Uncharacterized protein</fullName>
    </submittedName>
</protein>
<name>A0A1I5SXH7_9PSEU</name>
<accession>A0A1I5SXH7</accession>
<evidence type="ECO:0000313" key="2">
    <source>
        <dbReference type="Proteomes" id="UP000198727"/>
    </source>
</evidence>
<sequence length="98" mass="11383">MTTDHSSLSRELCLHTLAQHVREDRPRLFAIYGLHHGRPLDVVCGWGMEWEPEYGGAIFYDPENRTIWRADSAQRLLVSQQRIAEARLVRFDNGTMET</sequence>
<keyword evidence="2" id="KW-1185">Reference proteome</keyword>
<dbReference type="Proteomes" id="UP000198727">
    <property type="component" value="Unassembled WGS sequence"/>
</dbReference>
<gene>
    <name evidence="1" type="ORF">SAMN05421810_103310</name>
</gene>
<dbReference type="EMBL" id="FOWW01000003">
    <property type="protein sequence ID" value="SFP75418.1"/>
    <property type="molecule type" value="Genomic_DNA"/>
</dbReference>
<evidence type="ECO:0000313" key="1">
    <source>
        <dbReference type="EMBL" id="SFP75418.1"/>
    </source>
</evidence>